<feature type="transmembrane region" description="Helical" evidence="6">
    <location>
        <begin position="146"/>
        <end position="166"/>
    </location>
</feature>
<sequence length="180" mass="19460">LMMLAIPIVIGTYILAEPIMELIAGNDFAVSADALRVLSLAIGGVYLGAIFGHVAVSIDKQKQTMWIYISNAILTLTGYLIFIPIYGMHGAAWMTVFSELYAGTLLWLVIRHYTGIPLALKSLSKILLSGIIMAAILLLLQQLHVLILVIIGAGTYGIALFALGGVSKQTLQEIFSIKRT</sequence>
<feature type="transmembrane region" description="Helical" evidence="6">
    <location>
        <begin position="122"/>
        <end position="140"/>
    </location>
</feature>
<proteinExistence type="predicted"/>
<dbReference type="Proteomes" id="UP000229362">
    <property type="component" value="Unassembled WGS sequence"/>
</dbReference>
<comment type="caution">
    <text evidence="7">The sequence shown here is derived from an EMBL/GenBank/DDBJ whole genome shotgun (WGS) entry which is preliminary data.</text>
</comment>
<keyword evidence="3 6" id="KW-0812">Transmembrane</keyword>
<evidence type="ECO:0000256" key="1">
    <source>
        <dbReference type="ARBA" id="ARBA00004651"/>
    </source>
</evidence>
<feature type="transmembrane region" description="Helical" evidence="6">
    <location>
        <begin position="91"/>
        <end position="110"/>
    </location>
</feature>
<dbReference type="PANTHER" id="PTHR30250:SF11">
    <property type="entry name" value="O-ANTIGEN TRANSPORTER-RELATED"/>
    <property type="match status" value="1"/>
</dbReference>
<evidence type="ECO:0000256" key="6">
    <source>
        <dbReference type="SAM" id="Phobius"/>
    </source>
</evidence>
<keyword evidence="2" id="KW-1003">Cell membrane</keyword>
<feature type="transmembrane region" description="Helical" evidence="6">
    <location>
        <begin position="65"/>
        <end position="85"/>
    </location>
</feature>
<dbReference type="GO" id="GO:0005886">
    <property type="term" value="C:plasma membrane"/>
    <property type="evidence" value="ECO:0007669"/>
    <property type="project" value="UniProtKB-SubCell"/>
</dbReference>
<name>A0A2M6W008_9BACT</name>
<feature type="transmembrane region" description="Helical" evidence="6">
    <location>
        <begin position="40"/>
        <end position="58"/>
    </location>
</feature>
<evidence type="ECO:0000256" key="2">
    <source>
        <dbReference type="ARBA" id="ARBA00022475"/>
    </source>
</evidence>
<comment type="subcellular location">
    <subcellularLocation>
        <location evidence="1">Cell membrane</location>
        <topology evidence="1">Multi-pass membrane protein</topology>
    </subcellularLocation>
</comment>
<feature type="non-terminal residue" evidence="7">
    <location>
        <position position="1"/>
    </location>
</feature>
<evidence type="ECO:0000256" key="3">
    <source>
        <dbReference type="ARBA" id="ARBA00022692"/>
    </source>
</evidence>
<evidence type="ECO:0000256" key="5">
    <source>
        <dbReference type="ARBA" id="ARBA00023136"/>
    </source>
</evidence>
<dbReference type="InterPro" id="IPR050833">
    <property type="entry name" value="Poly_Biosynth_Transport"/>
</dbReference>
<dbReference type="AlphaFoldDB" id="A0A2M6W008"/>
<evidence type="ECO:0000313" key="7">
    <source>
        <dbReference type="EMBL" id="PIT86126.1"/>
    </source>
</evidence>
<gene>
    <name evidence="7" type="ORF">COU33_04875</name>
</gene>
<protein>
    <submittedName>
        <fullName evidence="7">Uncharacterized protein</fullName>
    </submittedName>
</protein>
<keyword evidence="5 6" id="KW-0472">Membrane</keyword>
<organism evidence="7 8">
    <name type="scientific">Candidatus Magasanikbacteria bacterium CG10_big_fil_rev_8_21_14_0_10_43_6</name>
    <dbReference type="NCBI Taxonomy" id="1974650"/>
    <lineage>
        <taxon>Bacteria</taxon>
        <taxon>Candidatus Magasanikiibacteriota</taxon>
    </lineage>
</organism>
<evidence type="ECO:0000313" key="8">
    <source>
        <dbReference type="Proteomes" id="UP000229362"/>
    </source>
</evidence>
<dbReference type="PANTHER" id="PTHR30250">
    <property type="entry name" value="PST FAMILY PREDICTED COLANIC ACID TRANSPORTER"/>
    <property type="match status" value="1"/>
</dbReference>
<evidence type="ECO:0000256" key="4">
    <source>
        <dbReference type="ARBA" id="ARBA00022989"/>
    </source>
</evidence>
<keyword evidence="4 6" id="KW-1133">Transmembrane helix</keyword>
<dbReference type="EMBL" id="PFBZ01000208">
    <property type="protein sequence ID" value="PIT86126.1"/>
    <property type="molecule type" value="Genomic_DNA"/>
</dbReference>
<accession>A0A2M6W008</accession>
<reference evidence="8" key="1">
    <citation type="submission" date="2017-09" db="EMBL/GenBank/DDBJ databases">
        <title>Depth-based differentiation of microbial function through sediment-hosted aquifers and enrichment of novel symbionts in the deep terrestrial subsurface.</title>
        <authorList>
            <person name="Probst A.J."/>
            <person name="Ladd B."/>
            <person name="Jarett J.K."/>
            <person name="Geller-Mcgrath D.E."/>
            <person name="Sieber C.M.K."/>
            <person name="Emerson J.B."/>
            <person name="Anantharaman K."/>
            <person name="Thomas B.C."/>
            <person name="Malmstrom R."/>
            <person name="Stieglmeier M."/>
            <person name="Klingl A."/>
            <person name="Woyke T."/>
            <person name="Ryan C.M."/>
            <person name="Banfield J.F."/>
        </authorList>
    </citation>
    <scope>NUCLEOTIDE SEQUENCE [LARGE SCALE GENOMIC DNA]</scope>
</reference>